<dbReference type="InterPro" id="IPR025199">
    <property type="entry name" value="FtsK_4TM"/>
</dbReference>
<keyword evidence="8 14" id="KW-0067">ATP-binding</keyword>
<feature type="transmembrane region" description="Helical" evidence="16">
    <location>
        <begin position="45"/>
        <end position="69"/>
    </location>
</feature>
<dbReference type="InterPro" id="IPR036390">
    <property type="entry name" value="WH_DNA-bd_sf"/>
</dbReference>
<comment type="function">
    <text evidence="13">Essential cell division protein that coordinates cell division and chromosome segregation. The N-terminus is involved in assembly of the cell-division machinery. The C-terminus functions as a DNA motor that moves dsDNA in an ATP-dependent manner towards the dif recombination site, which is located within the replication terminus region. Required for activation of the Xer recombinase, allowing activation of chromosome unlinking by recombination.</text>
</comment>
<evidence type="ECO:0000256" key="12">
    <source>
        <dbReference type="ARBA" id="ARBA00023306"/>
    </source>
</evidence>
<evidence type="ECO:0000259" key="17">
    <source>
        <dbReference type="PROSITE" id="PS50901"/>
    </source>
</evidence>
<comment type="subcellular location">
    <subcellularLocation>
        <location evidence="1">Cell membrane</location>
        <topology evidence="1">Multi-pass membrane protein</topology>
    </subcellularLocation>
</comment>
<reference evidence="18 19" key="1">
    <citation type="submission" date="2016-11" db="EMBL/GenBank/DDBJ databases">
        <authorList>
            <person name="Jaros S."/>
            <person name="Januszkiewicz K."/>
            <person name="Wedrychowicz H."/>
        </authorList>
    </citation>
    <scope>NUCLEOTIDE SEQUENCE [LARGE SCALE GENOMIC DNA]</scope>
    <source>
        <strain evidence="18 19">DSM 19022</strain>
    </source>
</reference>
<evidence type="ECO:0000256" key="7">
    <source>
        <dbReference type="ARBA" id="ARBA00022829"/>
    </source>
</evidence>
<accession>A0A1M6I5S6</accession>
<dbReference type="GO" id="GO:0005524">
    <property type="term" value="F:ATP binding"/>
    <property type="evidence" value="ECO:0007669"/>
    <property type="project" value="UniProtKB-UniRule"/>
</dbReference>
<feature type="transmembrane region" description="Helical" evidence="16">
    <location>
        <begin position="12"/>
        <end position="33"/>
    </location>
</feature>
<dbReference type="InterPro" id="IPR036388">
    <property type="entry name" value="WH-like_DNA-bd_sf"/>
</dbReference>
<evidence type="ECO:0000256" key="11">
    <source>
        <dbReference type="ARBA" id="ARBA00023136"/>
    </source>
</evidence>
<dbReference type="InterPro" id="IPR002543">
    <property type="entry name" value="FtsK_dom"/>
</dbReference>
<feature type="transmembrane region" description="Helical" evidence="16">
    <location>
        <begin position="122"/>
        <end position="142"/>
    </location>
</feature>
<dbReference type="PANTHER" id="PTHR22683">
    <property type="entry name" value="SPORULATION PROTEIN RELATED"/>
    <property type="match status" value="1"/>
</dbReference>
<feature type="domain" description="FtsK" evidence="17">
    <location>
        <begin position="418"/>
        <end position="607"/>
    </location>
</feature>
<evidence type="ECO:0000256" key="10">
    <source>
        <dbReference type="ARBA" id="ARBA00023125"/>
    </source>
</evidence>
<keyword evidence="3" id="KW-1003">Cell membrane</keyword>
<proteinExistence type="inferred from homology"/>
<dbReference type="SUPFAM" id="SSF46785">
    <property type="entry name" value="Winged helix' DNA-binding domain"/>
    <property type="match status" value="1"/>
</dbReference>
<dbReference type="OrthoDB" id="9807790at2"/>
<dbReference type="Pfam" id="PF09397">
    <property type="entry name" value="FtsK_gamma"/>
    <property type="match status" value="1"/>
</dbReference>
<dbReference type="CDD" id="cd01127">
    <property type="entry name" value="TrwB_TraG_TraD_VirD4"/>
    <property type="match status" value="1"/>
</dbReference>
<evidence type="ECO:0000256" key="13">
    <source>
        <dbReference type="ARBA" id="ARBA00024986"/>
    </source>
</evidence>
<evidence type="ECO:0000256" key="1">
    <source>
        <dbReference type="ARBA" id="ARBA00004651"/>
    </source>
</evidence>
<keyword evidence="11 16" id="KW-0472">Membrane</keyword>
<evidence type="ECO:0000313" key="18">
    <source>
        <dbReference type="EMBL" id="SHJ29807.1"/>
    </source>
</evidence>
<feature type="binding site" evidence="14">
    <location>
        <begin position="435"/>
        <end position="442"/>
    </location>
    <ligand>
        <name>ATP</name>
        <dbReference type="ChEBI" id="CHEBI:30616"/>
    </ligand>
</feature>
<gene>
    <name evidence="18" type="ORF">SAMN02745176_03101</name>
</gene>
<dbReference type="Gene3D" id="3.30.980.40">
    <property type="match status" value="1"/>
</dbReference>
<organism evidence="18 19">
    <name type="scientific">Lutispora thermophila DSM 19022</name>
    <dbReference type="NCBI Taxonomy" id="1122184"/>
    <lineage>
        <taxon>Bacteria</taxon>
        <taxon>Bacillati</taxon>
        <taxon>Bacillota</taxon>
        <taxon>Clostridia</taxon>
        <taxon>Lutisporales</taxon>
        <taxon>Lutisporaceae</taxon>
        <taxon>Lutispora</taxon>
    </lineage>
</organism>
<evidence type="ECO:0000256" key="16">
    <source>
        <dbReference type="SAM" id="Phobius"/>
    </source>
</evidence>
<evidence type="ECO:0000313" key="19">
    <source>
        <dbReference type="Proteomes" id="UP000184442"/>
    </source>
</evidence>
<name>A0A1M6I5S6_9FIRM</name>
<keyword evidence="19" id="KW-1185">Reference proteome</keyword>
<evidence type="ECO:0000256" key="15">
    <source>
        <dbReference type="SAM" id="MobiDB-lite"/>
    </source>
</evidence>
<feature type="transmembrane region" description="Helical" evidence="16">
    <location>
        <begin position="81"/>
        <end position="102"/>
    </location>
</feature>
<dbReference type="STRING" id="1122184.SAMN02745176_03101"/>
<sequence>MAKSKKTTRLKLDVLGVISILLAIYLYICIFEKDSGLIGKYVNKILFGIFGMGSYLFPIIIFVLGIAVFYLKDRIKINIRFYSFCLAFITLLVLLFVINRSIFQESNLDYIETVIASYELGAQKIGGGIIGAILGYIMIKVFGIAGTYAFIAGLFFISLMMFTGITVASFLDYFKSFFLSVFSKMNIKRVSVKKPMKKMEKEKPIIEAQHDNNVKLNNIEEKKVKIIDFTKEFDNSFQTKHKEKHNVKQDSKDEAIIKSDSSKQNNNEDKIKPNSPEHYPHYSLPSPTLLFPPQESKGGNIEKEIMNNVKTLEETLKNFNVDATVSQVSVGPSITRYELQLSPGVKVSKIVNLADDISLSMASQGIRIEAPIPGKSAVGIEIPNKEVTAVCLREVIESDEFNNNKSKIAFALGKDVAGQNIIADIAKMPHLLIAGATGSGKSVCINTIIISILYKAEPDKVKLLMIDPKVVELSIYNGIPHLLVPVVTDPKKAAGALNWAVNEMTERYKKFASKNVRDVNSYNALFTEDSEKLPQIVVIIDELADLMMVAPNDVEDAICRLAQMARAAGIHLVIATQRPSVDVITGLIKANIPSRISFAVSSQVDSRTILDMAGAEKLLGRGDMLYYPVGESKPIRVQGAYISEKEVESVVEYIKGQVSPSYVEDIVNEIEKEKDEEADGEADELLNEAISLVVETGQASILMLQRRLKIGYSRAARIIDQMEERRIIGGYEGSKPRKVLITKEQWQEMQE</sequence>
<evidence type="ECO:0000256" key="5">
    <source>
        <dbReference type="ARBA" id="ARBA00022692"/>
    </source>
</evidence>
<dbReference type="Proteomes" id="UP000184442">
    <property type="component" value="Unassembled WGS sequence"/>
</dbReference>
<keyword evidence="6 14" id="KW-0547">Nucleotide-binding</keyword>
<evidence type="ECO:0000256" key="8">
    <source>
        <dbReference type="ARBA" id="ARBA00022840"/>
    </source>
</evidence>
<dbReference type="InterPro" id="IPR041027">
    <property type="entry name" value="FtsK_alpha"/>
</dbReference>
<feature type="region of interest" description="Disordered" evidence="15">
    <location>
        <begin position="240"/>
        <end position="299"/>
    </location>
</feature>
<dbReference type="PROSITE" id="PS50901">
    <property type="entry name" value="FTSK"/>
    <property type="match status" value="1"/>
</dbReference>
<dbReference type="Pfam" id="PF13491">
    <property type="entry name" value="FtsK_4TM"/>
    <property type="match status" value="1"/>
</dbReference>
<evidence type="ECO:0000256" key="2">
    <source>
        <dbReference type="ARBA" id="ARBA00006474"/>
    </source>
</evidence>
<comment type="similarity">
    <text evidence="2">Belongs to the FtsK/SpoIIIE/SftA family.</text>
</comment>
<keyword evidence="9 16" id="KW-1133">Transmembrane helix</keyword>
<evidence type="ECO:0000256" key="4">
    <source>
        <dbReference type="ARBA" id="ARBA00022618"/>
    </source>
</evidence>
<dbReference type="Gene3D" id="3.40.50.300">
    <property type="entry name" value="P-loop containing nucleotide triphosphate hydrolases"/>
    <property type="match status" value="1"/>
</dbReference>
<dbReference type="RefSeq" id="WP_073027280.1">
    <property type="nucleotide sequence ID" value="NZ_FQZS01000027.1"/>
</dbReference>
<dbReference type="Pfam" id="PF01580">
    <property type="entry name" value="FtsK_SpoIIIE"/>
    <property type="match status" value="1"/>
</dbReference>
<protein>
    <submittedName>
        <fullName evidence="18">DNA segregation ATPase FtsK/SpoIIIE, S-DNA-T family</fullName>
    </submittedName>
</protein>
<dbReference type="GO" id="GO:0003677">
    <property type="term" value="F:DNA binding"/>
    <property type="evidence" value="ECO:0007669"/>
    <property type="project" value="UniProtKB-KW"/>
</dbReference>
<keyword evidence="10" id="KW-0238">DNA-binding</keyword>
<dbReference type="PANTHER" id="PTHR22683:SF41">
    <property type="entry name" value="DNA TRANSLOCASE FTSK"/>
    <property type="match status" value="1"/>
</dbReference>
<feature type="compositionally biased region" description="Basic and acidic residues" evidence="15">
    <location>
        <begin position="246"/>
        <end position="272"/>
    </location>
</feature>
<dbReference type="Pfam" id="PF17854">
    <property type="entry name" value="FtsK_alpha"/>
    <property type="match status" value="1"/>
</dbReference>
<keyword evidence="7" id="KW-0159">Chromosome partition</keyword>
<dbReference type="EMBL" id="FQZS01000027">
    <property type="protein sequence ID" value="SHJ29807.1"/>
    <property type="molecule type" value="Genomic_DNA"/>
</dbReference>
<dbReference type="GO" id="GO:0005886">
    <property type="term" value="C:plasma membrane"/>
    <property type="evidence" value="ECO:0007669"/>
    <property type="project" value="UniProtKB-SubCell"/>
</dbReference>
<dbReference type="SUPFAM" id="SSF52540">
    <property type="entry name" value="P-loop containing nucleoside triphosphate hydrolases"/>
    <property type="match status" value="1"/>
</dbReference>
<keyword evidence="12" id="KW-0131">Cell cycle</keyword>
<dbReference type="SMART" id="SM00843">
    <property type="entry name" value="Ftsk_gamma"/>
    <property type="match status" value="1"/>
</dbReference>
<dbReference type="GO" id="GO:0007059">
    <property type="term" value="P:chromosome segregation"/>
    <property type="evidence" value="ECO:0007669"/>
    <property type="project" value="UniProtKB-KW"/>
</dbReference>
<keyword evidence="4" id="KW-0132">Cell division</keyword>
<dbReference type="InterPro" id="IPR050206">
    <property type="entry name" value="FtsK/SpoIIIE/SftA"/>
</dbReference>
<evidence type="ECO:0000256" key="3">
    <source>
        <dbReference type="ARBA" id="ARBA00022475"/>
    </source>
</evidence>
<evidence type="ECO:0000256" key="6">
    <source>
        <dbReference type="ARBA" id="ARBA00022741"/>
    </source>
</evidence>
<dbReference type="GO" id="GO:0051301">
    <property type="term" value="P:cell division"/>
    <property type="evidence" value="ECO:0007669"/>
    <property type="project" value="UniProtKB-KW"/>
</dbReference>
<evidence type="ECO:0000256" key="14">
    <source>
        <dbReference type="PROSITE-ProRule" id="PRU00289"/>
    </source>
</evidence>
<keyword evidence="5 16" id="KW-0812">Transmembrane</keyword>
<dbReference type="InterPro" id="IPR018541">
    <property type="entry name" value="Ftsk_gamma"/>
</dbReference>
<evidence type="ECO:0000256" key="9">
    <source>
        <dbReference type="ARBA" id="ARBA00022989"/>
    </source>
</evidence>
<dbReference type="AlphaFoldDB" id="A0A1M6I5S6"/>
<dbReference type="InterPro" id="IPR027417">
    <property type="entry name" value="P-loop_NTPase"/>
</dbReference>
<feature type="transmembrane region" description="Helical" evidence="16">
    <location>
        <begin position="149"/>
        <end position="171"/>
    </location>
</feature>
<dbReference type="Gene3D" id="1.10.10.10">
    <property type="entry name" value="Winged helix-like DNA-binding domain superfamily/Winged helix DNA-binding domain"/>
    <property type="match status" value="1"/>
</dbReference>